<dbReference type="SUPFAM" id="SSF50630">
    <property type="entry name" value="Acid proteases"/>
    <property type="match status" value="1"/>
</dbReference>
<dbReference type="EMBL" id="KB446537">
    <property type="protein sequence ID" value="EME46035.1"/>
    <property type="molecule type" value="Genomic_DNA"/>
</dbReference>
<evidence type="ECO:0000256" key="6">
    <source>
        <dbReference type="SAM" id="MobiDB-lite"/>
    </source>
</evidence>
<dbReference type="GO" id="GO:0006508">
    <property type="term" value="P:proteolysis"/>
    <property type="evidence" value="ECO:0007669"/>
    <property type="project" value="UniProtKB-KW"/>
</dbReference>
<keyword evidence="4" id="KW-0378">Hydrolase</keyword>
<dbReference type="PANTHER" id="PTHR47966:SF1">
    <property type="entry name" value="ASPARTYL PROTEINASE"/>
    <property type="match status" value="1"/>
</dbReference>
<dbReference type="Proteomes" id="UP000016933">
    <property type="component" value="Unassembled WGS sequence"/>
</dbReference>
<feature type="region of interest" description="Disordered" evidence="6">
    <location>
        <begin position="84"/>
        <end position="111"/>
    </location>
</feature>
<dbReference type="Pfam" id="PF00026">
    <property type="entry name" value="Asp"/>
    <property type="match status" value="1"/>
</dbReference>
<dbReference type="HOGENOM" id="CLU_013253_0_2_1"/>
<evidence type="ECO:0000313" key="9">
    <source>
        <dbReference type="Proteomes" id="UP000016933"/>
    </source>
</evidence>
<protein>
    <recommendedName>
        <fullName evidence="7">Peptidase A1 domain-containing protein</fullName>
    </recommendedName>
</protein>
<feature type="domain" description="Peptidase A1" evidence="7">
    <location>
        <begin position="121"/>
        <end position="426"/>
    </location>
</feature>
<keyword evidence="2" id="KW-0645">Protease</keyword>
<feature type="active site" evidence="5">
    <location>
        <position position="139"/>
    </location>
</feature>
<comment type="similarity">
    <text evidence="1">Belongs to the peptidase A1 family.</text>
</comment>
<dbReference type="InterPro" id="IPR033121">
    <property type="entry name" value="PEPTIDASE_A1"/>
</dbReference>
<organism evidence="8 9">
    <name type="scientific">Dothistroma septosporum (strain NZE10 / CBS 128990)</name>
    <name type="common">Red band needle blight fungus</name>
    <name type="synonym">Mycosphaerella pini</name>
    <dbReference type="NCBI Taxonomy" id="675120"/>
    <lineage>
        <taxon>Eukaryota</taxon>
        <taxon>Fungi</taxon>
        <taxon>Dikarya</taxon>
        <taxon>Ascomycota</taxon>
        <taxon>Pezizomycotina</taxon>
        <taxon>Dothideomycetes</taxon>
        <taxon>Dothideomycetidae</taxon>
        <taxon>Mycosphaerellales</taxon>
        <taxon>Mycosphaerellaceae</taxon>
        <taxon>Dothistroma</taxon>
    </lineage>
</organism>
<evidence type="ECO:0000256" key="3">
    <source>
        <dbReference type="ARBA" id="ARBA00022750"/>
    </source>
</evidence>
<evidence type="ECO:0000259" key="7">
    <source>
        <dbReference type="PROSITE" id="PS51767"/>
    </source>
</evidence>
<dbReference type="eggNOG" id="KOG1339">
    <property type="taxonomic scope" value="Eukaryota"/>
</dbReference>
<keyword evidence="3" id="KW-0064">Aspartyl protease</keyword>
<dbReference type="InterPro" id="IPR021109">
    <property type="entry name" value="Peptidase_aspartic_dom_sf"/>
</dbReference>
<dbReference type="InterPro" id="IPR001461">
    <property type="entry name" value="Aspartic_peptidase_A1"/>
</dbReference>
<sequence length="435" mass="47007">MPLEDIRTPYQQHHNLPSTYSPATAGHLHGLHRISLVKNPNWFPSPRNSLGHLIKKFRIIPTLPCTFEFLRGLVANNALGPLQRLQSGTHEPSARSGGRVLSTDGSSDKVQAENIQDDSEYLAPVGVGTPVQTMNLNFDTGSSDLWVWSTSLPQNTQDAGRKTGHHIFDASKSNTWKASPNQSWTIKYGDGSSASGLVGTDTVIIGGLSVENQAVELAKTIAPSFESCAGDGLLGLAFGSINTVQPQPVHTPVENMILQADIPKGSELFTAYLTNHIDKVPPFYTFGYIDQQIQSPYLTINGIKHLINNGANTGIMDTGTTLALIDDDSCRAIYATIPGSKYDPDQGGFVYPSNTPRENLPIIKLAIGDCECVVDPDDVGFAEVGGGMRFGGWQSRGNMGFSIFGGSLLKSLYAVFDQGNKRFGWVQRADLQATK</sequence>
<gene>
    <name evidence="8" type="ORF">DOTSEDRAFT_22151</name>
</gene>
<feature type="active site" evidence="5">
    <location>
        <position position="317"/>
    </location>
</feature>
<reference evidence="9" key="1">
    <citation type="journal article" date="2012" name="PLoS Genet.">
        <title>The genomes of the fungal plant pathogens Cladosporium fulvum and Dothistroma septosporum reveal adaptation to different hosts and lifestyles but also signatures of common ancestry.</title>
        <authorList>
            <person name="de Wit P.J.G.M."/>
            <person name="van der Burgt A."/>
            <person name="Oekmen B."/>
            <person name="Stergiopoulos I."/>
            <person name="Abd-Elsalam K.A."/>
            <person name="Aerts A.L."/>
            <person name="Bahkali A.H."/>
            <person name="Beenen H.G."/>
            <person name="Chettri P."/>
            <person name="Cox M.P."/>
            <person name="Datema E."/>
            <person name="de Vries R.P."/>
            <person name="Dhillon B."/>
            <person name="Ganley A.R."/>
            <person name="Griffiths S.A."/>
            <person name="Guo Y."/>
            <person name="Hamelin R.C."/>
            <person name="Henrissat B."/>
            <person name="Kabir M.S."/>
            <person name="Jashni M.K."/>
            <person name="Kema G."/>
            <person name="Klaubauf S."/>
            <person name="Lapidus A."/>
            <person name="Levasseur A."/>
            <person name="Lindquist E."/>
            <person name="Mehrabi R."/>
            <person name="Ohm R.A."/>
            <person name="Owen T.J."/>
            <person name="Salamov A."/>
            <person name="Schwelm A."/>
            <person name="Schijlen E."/>
            <person name="Sun H."/>
            <person name="van den Burg H.A."/>
            <person name="van Ham R.C.H.J."/>
            <person name="Zhang S."/>
            <person name="Goodwin S.B."/>
            <person name="Grigoriev I.V."/>
            <person name="Collemare J."/>
            <person name="Bradshaw R.E."/>
        </authorList>
    </citation>
    <scope>NUCLEOTIDE SEQUENCE [LARGE SCALE GENOMIC DNA]</scope>
    <source>
        <strain evidence="9">NZE10 / CBS 128990</strain>
    </source>
</reference>
<evidence type="ECO:0000313" key="8">
    <source>
        <dbReference type="EMBL" id="EME46035.1"/>
    </source>
</evidence>
<dbReference type="InterPro" id="IPR034163">
    <property type="entry name" value="Aspergillopepsin-like_cat_dom"/>
</dbReference>
<dbReference type="PROSITE" id="PS51767">
    <property type="entry name" value="PEPTIDASE_A1"/>
    <property type="match status" value="1"/>
</dbReference>
<proteinExistence type="inferred from homology"/>
<evidence type="ECO:0000256" key="2">
    <source>
        <dbReference type="ARBA" id="ARBA00022670"/>
    </source>
</evidence>
<reference evidence="8 9" key="2">
    <citation type="journal article" date="2012" name="PLoS Pathog.">
        <title>Diverse lifestyles and strategies of plant pathogenesis encoded in the genomes of eighteen Dothideomycetes fungi.</title>
        <authorList>
            <person name="Ohm R.A."/>
            <person name="Feau N."/>
            <person name="Henrissat B."/>
            <person name="Schoch C.L."/>
            <person name="Horwitz B.A."/>
            <person name="Barry K.W."/>
            <person name="Condon B.J."/>
            <person name="Copeland A.C."/>
            <person name="Dhillon B."/>
            <person name="Glaser F."/>
            <person name="Hesse C.N."/>
            <person name="Kosti I."/>
            <person name="LaButti K."/>
            <person name="Lindquist E.A."/>
            <person name="Lucas S."/>
            <person name="Salamov A.A."/>
            <person name="Bradshaw R.E."/>
            <person name="Ciuffetti L."/>
            <person name="Hamelin R.C."/>
            <person name="Kema G.H.J."/>
            <person name="Lawrence C."/>
            <person name="Scott J.A."/>
            <person name="Spatafora J.W."/>
            <person name="Turgeon B.G."/>
            <person name="de Wit P.J.G.M."/>
            <person name="Zhong S."/>
            <person name="Goodwin S.B."/>
            <person name="Grigoriev I.V."/>
        </authorList>
    </citation>
    <scope>NUCLEOTIDE SEQUENCE [LARGE SCALE GENOMIC DNA]</scope>
    <source>
        <strain evidence="9">NZE10 / CBS 128990</strain>
    </source>
</reference>
<dbReference type="Gene3D" id="2.40.70.10">
    <property type="entry name" value="Acid Proteases"/>
    <property type="match status" value="2"/>
</dbReference>
<dbReference type="PANTHER" id="PTHR47966">
    <property type="entry name" value="BETA-SITE APP-CLEAVING ENZYME, ISOFORM A-RELATED"/>
    <property type="match status" value="1"/>
</dbReference>
<dbReference type="STRING" id="675120.N1PUI9"/>
<dbReference type="AlphaFoldDB" id="N1PUI9"/>
<dbReference type="OMA" id="NDALYIC"/>
<name>N1PUI9_DOTSN</name>
<evidence type="ECO:0000256" key="1">
    <source>
        <dbReference type="ARBA" id="ARBA00007447"/>
    </source>
</evidence>
<evidence type="ECO:0000256" key="5">
    <source>
        <dbReference type="PIRSR" id="PIRSR601461-1"/>
    </source>
</evidence>
<evidence type="ECO:0000256" key="4">
    <source>
        <dbReference type="ARBA" id="ARBA00022801"/>
    </source>
</evidence>
<accession>N1PUI9</accession>
<dbReference type="MEROPS" id="A01.080"/>
<dbReference type="GO" id="GO:0004190">
    <property type="term" value="F:aspartic-type endopeptidase activity"/>
    <property type="evidence" value="ECO:0007669"/>
    <property type="project" value="UniProtKB-KW"/>
</dbReference>
<keyword evidence="9" id="KW-1185">Reference proteome</keyword>
<dbReference type="PRINTS" id="PR00792">
    <property type="entry name" value="PEPSIN"/>
</dbReference>
<dbReference type="OrthoDB" id="2747330at2759"/>
<dbReference type="CDD" id="cd06097">
    <property type="entry name" value="Aspergillopepsin_like"/>
    <property type="match status" value="1"/>
</dbReference>